<organism evidence="1">
    <name type="scientific">viral metagenome</name>
    <dbReference type="NCBI Taxonomy" id="1070528"/>
    <lineage>
        <taxon>unclassified sequences</taxon>
        <taxon>metagenomes</taxon>
        <taxon>organismal metagenomes</taxon>
    </lineage>
</organism>
<accession>A0A6C0DQ39</accession>
<dbReference type="AlphaFoldDB" id="A0A6C0DQ39"/>
<protein>
    <submittedName>
        <fullName evidence="1">Uncharacterized protein</fullName>
    </submittedName>
</protein>
<sequence length="125" mass="14329">MSIIQQLFINRLPLPEDMVEEIKSFCFYDKVTAKTIFLKNDISSIIMNAFSLATIGDIEGYSEPEKYLFTPNFDEDIPLHILCKCSHQIIFCPTCGNYARFSSIDEHASAIEKVRCKCPFGLEYL</sequence>
<evidence type="ECO:0000313" key="1">
    <source>
        <dbReference type="EMBL" id="QHT18976.1"/>
    </source>
</evidence>
<name>A0A6C0DQ39_9ZZZZ</name>
<reference evidence="1" key="1">
    <citation type="journal article" date="2020" name="Nature">
        <title>Giant virus diversity and host interactions through global metagenomics.</title>
        <authorList>
            <person name="Schulz F."/>
            <person name="Roux S."/>
            <person name="Paez-Espino D."/>
            <person name="Jungbluth S."/>
            <person name="Walsh D.A."/>
            <person name="Denef V.J."/>
            <person name="McMahon K.D."/>
            <person name="Konstantinidis K.T."/>
            <person name="Eloe-Fadrosh E.A."/>
            <person name="Kyrpides N.C."/>
            <person name="Woyke T."/>
        </authorList>
    </citation>
    <scope>NUCLEOTIDE SEQUENCE</scope>
    <source>
        <strain evidence="1">GVMAG-M-3300023174-49</strain>
    </source>
</reference>
<proteinExistence type="predicted"/>
<dbReference type="EMBL" id="MN739661">
    <property type="protein sequence ID" value="QHT18976.1"/>
    <property type="molecule type" value="Genomic_DNA"/>
</dbReference>